<gene>
    <name evidence="10" type="primary">rnfB</name>
    <name evidence="13" type="ORF">WG929_11020</name>
</gene>
<dbReference type="Pfam" id="PF04060">
    <property type="entry name" value="FeS"/>
    <property type="match status" value="1"/>
</dbReference>
<dbReference type="Proteomes" id="UP001620597">
    <property type="component" value="Unassembled WGS sequence"/>
</dbReference>
<dbReference type="InterPro" id="IPR017900">
    <property type="entry name" value="4Fe4S_Fe_S_CS"/>
</dbReference>
<evidence type="ECO:0000256" key="8">
    <source>
        <dbReference type="ARBA" id="ARBA00023014"/>
    </source>
</evidence>
<comment type="cofactor">
    <cofactor evidence="10">
        <name>[4Fe-4S] cluster</name>
        <dbReference type="ChEBI" id="CHEBI:49883"/>
    </cofactor>
    <text evidence="10">Binds 3 [4Fe-4S] clusters.</text>
</comment>
<feature type="binding site" evidence="10">
    <location>
        <position position="50"/>
    </location>
    <ligand>
        <name>[4Fe-4S] cluster</name>
        <dbReference type="ChEBI" id="CHEBI:49883"/>
        <label>1</label>
    </ligand>
</feature>
<feature type="binding site" evidence="10">
    <location>
        <position position="150"/>
    </location>
    <ligand>
        <name>[4Fe-4S] cluster</name>
        <dbReference type="ChEBI" id="CHEBI:49883"/>
        <label>2</label>
    </ligand>
</feature>
<dbReference type="SUPFAM" id="SSF54862">
    <property type="entry name" value="4Fe-4S ferredoxins"/>
    <property type="match status" value="1"/>
</dbReference>
<name>A0ABW8NJ55_9GAMM</name>
<feature type="binding site" evidence="10">
    <location>
        <position position="140"/>
    </location>
    <ligand>
        <name>[4Fe-4S] cluster</name>
        <dbReference type="ChEBI" id="CHEBI:49883"/>
        <label>3</label>
    </ligand>
</feature>
<dbReference type="InterPro" id="IPR007202">
    <property type="entry name" value="4Fe-4S_dom"/>
</dbReference>
<feature type="binding site" evidence="10">
    <location>
        <position position="143"/>
    </location>
    <ligand>
        <name>[4Fe-4S] cluster</name>
        <dbReference type="ChEBI" id="CHEBI:49883"/>
        <label>3</label>
    </ligand>
</feature>
<keyword evidence="7 10" id="KW-0408">Iron</keyword>
<evidence type="ECO:0000256" key="6">
    <source>
        <dbReference type="ARBA" id="ARBA00022982"/>
    </source>
</evidence>
<evidence type="ECO:0000256" key="2">
    <source>
        <dbReference type="ARBA" id="ARBA00022485"/>
    </source>
</evidence>
<dbReference type="RefSeq" id="WP_369855512.1">
    <property type="nucleotide sequence ID" value="NZ_JBBKTX010000012.1"/>
</dbReference>
<evidence type="ECO:0000259" key="11">
    <source>
        <dbReference type="PROSITE" id="PS51379"/>
    </source>
</evidence>
<proteinExistence type="inferred from homology"/>
<feature type="binding site" evidence="10">
    <location>
        <position position="55"/>
    </location>
    <ligand>
        <name>[4Fe-4S] cluster</name>
        <dbReference type="ChEBI" id="CHEBI:49883"/>
        <label>1</label>
    </ligand>
</feature>
<comment type="similarity">
    <text evidence="10">Belongs to the 4Fe4S bacterial-type ferredoxin family. RnfB subfamily.</text>
</comment>
<dbReference type="PIRSF" id="PIRSF005784">
    <property type="entry name" value="Elect_transpt_RnfB"/>
    <property type="match status" value="1"/>
</dbReference>
<dbReference type="InterPro" id="IPR010207">
    <property type="entry name" value="Elect_transpt_cplx_RnfB/RsxB"/>
</dbReference>
<evidence type="ECO:0000256" key="4">
    <source>
        <dbReference type="ARBA" id="ARBA00022737"/>
    </source>
</evidence>
<feature type="binding site" evidence="10">
    <location>
        <position position="47"/>
    </location>
    <ligand>
        <name>[4Fe-4S] cluster</name>
        <dbReference type="ChEBI" id="CHEBI:49883"/>
        <label>1</label>
    </ligand>
</feature>
<evidence type="ECO:0000256" key="3">
    <source>
        <dbReference type="ARBA" id="ARBA00022723"/>
    </source>
</evidence>
<evidence type="ECO:0000259" key="12">
    <source>
        <dbReference type="PROSITE" id="PS51656"/>
    </source>
</evidence>
<keyword evidence="9 10" id="KW-0472">Membrane</keyword>
<evidence type="ECO:0000256" key="9">
    <source>
        <dbReference type="ARBA" id="ARBA00023136"/>
    </source>
</evidence>
<feature type="binding site" evidence="10">
    <location>
        <position position="146"/>
    </location>
    <ligand>
        <name>[4Fe-4S] cluster</name>
        <dbReference type="ChEBI" id="CHEBI:49883"/>
        <label>3</label>
    </ligand>
</feature>
<dbReference type="PANTHER" id="PTHR43560:SF1">
    <property type="entry name" value="ION-TRANSLOCATING OXIDOREDUCTASE COMPLEX SUBUNIT B"/>
    <property type="match status" value="1"/>
</dbReference>
<dbReference type="NCBIfam" id="TIGR01944">
    <property type="entry name" value="rnfB"/>
    <property type="match status" value="1"/>
</dbReference>
<evidence type="ECO:0000313" key="14">
    <source>
        <dbReference type="Proteomes" id="UP001620597"/>
    </source>
</evidence>
<protein>
    <recommendedName>
        <fullName evidence="10">Ion-translocating oxidoreductase complex subunit B</fullName>
        <ecNumber evidence="10">7.-.-.-</ecNumber>
    </recommendedName>
    <alternativeName>
        <fullName evidence="10">Rnf electron transport complex subunit B</fullName>
    </alternativeName>
</protein>
<dbReference type="PROSITE" id="PS00198">
    <property type="entry name" value="4FE4S_FER_1"/>
    <property type="match status" value="2"/>
</dbReference>
<evidence type="ECO:0000256" key="10">
    <source>
        <dbReference type="HAMAP-Rule" id="MF_00463"/>
    </source>
</evidence>
<dbReference type="InterPro" id="IPR016463">
    <property type="entry name" value="RnfB/RsxB_Proteobac"/>
</dbReference>
<feature type="binding site" evidence="10">
    <location>
        <position position="116"/>
    </location>
    <ligand>
        <name>[4Fe-4S] cluster</name>
        <dbReference type="ChEBI" id="CHEBI:49883"/>
        <label>2</label>
    </ligand>
</feature>
<keyword evidence="14" id="KW-1185">Reference proteome</keyword>
<feature type="region of interest" description="Hydrophobic" evidence="10">
    <location>
        <begin position="1"/>
        <end position="23"/>
    </location>
</feature>
<feature type="domain" description="4Fe-4S" evidence="12">
    <location>
        <begin position="30"/>
        <end position="89"/>
    </location>
</feature>
<comment type="caution">
    <text evidence="13">The sequence shown here is derived from an EMBL/GenBank/DDBJ whole genome shotgun (WGS) entry which is preliminary data.</text>
</comment>
<evidence type="ECO:0000256" key="5">
    <source>
        <dbReference type="ARBA" id="ARBA00022967"/>
    </source>
</evidence>
<comment type="subcellular location">
    <subcellularLocation>
        <location evidence="10">Cell inner membrane</location>
    </subcellularLocation>
</comment>
<keyword evidence="6 10" id="KW-0249">Electron transport</keyword>
<feature type="binding site" evidence="10">
    <location>
        <position position="113"/>
    </location>
    <ligand>
        <name>[4Fe-4S] cluster</name>
        <dbReference type="ChEBI" id="CHEBI:49883"/>
        <label>2</label>
    </ligand>
</feature>
<dbReference type="PROSITE" id="PS51379">
    <property type="entry name" value="4FE4S_FER_2"/>
    <property type="match status" value="2"/>
</dbReference>
<keyword evidence="2 10" id="KW-0004">4Fe-4S</keyword>
<keyword evidence="10" id="KW-1003">Cell membrane</keyword>
<feature type="binding site" evidence="10">
    <location>
        <position position="120"/>
    </location>
    <ligand>
        <name>[4Fe-4S] cluster</name>
        <dbReference type="ChEBI" id="CHEBI:49883"/>
        <label>3</label>
    </ligand>
</feature>
<reference evidence="13 14" key="1">
    <citation type="submission" date="2024-03" db="EMBL/GenBank/DDBJ databases">
        <title>High-quality draft genome sequence of Oceanobacter sp. wDCs-4.</title>
        <authorList>
            <person name="Dong C."/>
        </authorList>
    </citation>
    <scope>NUCLEOTIDE SEQUENCE [LARGE SCALE GENOMIC DNA]</scope>
    <source>
        <strain evidence="14">wDCs-4</strain>
    </source>
</reference>
<evidence type="ECO:0000313" key="13">
    <source>
        <dbReference type="EMBL" id="MFK4752941.1"/>
    </source>
</evidence>
<dbReference type="EC" id="7.-.-.-" evidence="10"/>
<dbReference type="InterPro" id="IPR050395">
    <property type="entry name" value="4Fe4S_Ferredoxin_RnfB"/>
</dbReference>
<keyword evidence="4 10" id="KW-0677">Repeat</keyword>
<comment type="caution">
    <text evidence="10">Lacks conserved residue(s) required for the propagation of feature annotation.</text>
</comment>
<evidence type="ECO:0000256" key="1">
    <source>
        <dbReference type="ARBA" id="ARBA00022448"/>
    </source>
</evidence>
<dbReference type="Gene3D" id="1.10.15.40">
    <property type="entry name" value="Electron transport complex subunit B, putative Fe-S cluster"/>
    <property type="match status" value="1"/>
</dbReference>
<sequence length="175" mass="18234">MLIATLVLTLLGLVLGGLLGLAAKYFATGEDDPMMKEIEQMLPGSQCGQCGFPGCTPAAEAIASGNADVTCCPPGGRALAENLARLLDIDLSTLGDSPEPQLATINETLCTGCTRCYKACPTDAIVGASKQIHVVVSKACTGCSQCMEACPEDCISLTTQPVTLERWHWSKPEAA</sequence>
<dbReference type="HAMAP" id="MF_00463">
    <property type="entry name" value="RsxB_RnfB"/>
    <property type="match status" value="1"/>
</dbReference>
<dbReference type="Pfam" id="PF14697">
    <property type="entry name" value="Fer4_21"/>
    <property type="match status" value="1"/>
</dbReference>
<keyword evidence="8 10" id="KW-0411">Iron-sulfur</keyword>
<evidence type="ECO:0000256" key="7">
    <source>
        <dbReference type="ARBA" id="ARBA00023004"/>
    </source>
</evidence>
<feature type="binding site" evidence="10">
    <location>
        <position position="72"/>
    </location>
    <ligand>
        <name>[4Fe-4S] cluster</name>
        <dbReference type="ChEBI" id="CHEBI:49883"/>
        <label>1</label>
    </ligand>
</feature>
<feature type="domain" description="4Fe-4S ferredoxin-type" evidence="11">
    <location>
        <begin position="131"/>
        <end position="160"/>
    </location>
</feature>
<dbReference type="InterPro" id="IPR017896">
    <property type="entry name" value="4Fe4S_Fe-S-bd"/>
</dbReference>
<accession>A0ABW8NJ55</accession>
<dbReference type="Gene3D" id="3.30.70.20">
    <property type="match status" value="1"/>
</dbReference>
<keyword evidence="5 10" id="KW-1278">Translocase</keyword>
<keyword evidence="10" id="KW-0997">Cell inner membrane</keyword>
<comment type="subunit">
    <text evidence="10">The complex is composed of six subunits: RnfA, RnfB, RnfC, RnfD, RnfE and RnfG.</text>
</comment>
<feature type="binding site" evidence="10">
    <location>
        <position position="110"/>
    </location>
    <ligand>
        <name>[4Fe-4S] cluster</name>
        <dbReference type="ChEBI" id="CHEBI:49883"/>
        <label>2</label>
    </ligand>
</feature>
<organism evidence="13 14">
    <name type="scientific">Oceanobacter antarcticus</name>
    <dbReference type="NCBI Taxonomy" id="3133425"/>
    <lineage>
        <taxon>Bacteria</taxon>
        <taxon>Pseudomonadati</taxon>
        <taxon>Pseudomonadota</taxon>
        <taxon>Gammaproteobacteria</taxon>
        <taxon>Oceanospirillales</taxon>
        <taxon>Oceanospirillaceae</taxon>
        <taxon>Oceanobacter</taxon>
    </lineage>
</organism>
<keyword evidence="1 10" id="KW-0813">Transport</keyword>
<keyword evidence="3 10" id="KW-0479">Metal-binding</keyword>
<dbReference type="PANTHER" id="PTHR43560">
    <property type="entry name" value="ION-TRANSLOCATING OXIDOREDUCTASE COMPLEX SUBUNIT B"/>
    <property type="match status" value="1"/>
</dbReference>
<feature type="domain" description="4Fe-4S ferredoxin-type" evidence="11">
    <location>
        <begin position="101"/>
        <end position="130"/>
    </location>
</feature>
<dbReference type="EMBL" id="JBBKTX010000012">
    <property type="protein sequence ID" value="MFK4752941.1"/>
    <property type="molecule type" value="Genomic_DNA"/>
</dbReference>
<dbReference type="PROSITE" id="PS51656">
    <property type="entry name" value="4FE4S"/>
    <property type="match status" value="1"/>
</dbReference>
<comment type="function">
    <text evidence="10">Part of a membrane-bound complex that couples electron transfer with translocation of ions across the membrane.</text>
</comment>